<evidence type="ECO:0000256" key="1">
    <source>
        <dbReference type="SAM" id="MobiDB-lite"/>
    </source>
</evidence>
<organism evidence="3 4">
    <name type="scientific">Plakobranchus ocellatus</name>
    <dbReference type="NCBI Taxonomy" id="259542"/>
    <lineage>
        <taxon>Eukaryota</taxon>
        <taxon>Metazoa</taxon>
        <taxon>Spiralia</taxon>
        <taxon>Lophotrochozoa</taxon>
        <taxon>Mollusca</taxon>
        <taxon>Gastropoda</taxon>
        <taxon>Heterobranchia</taxon>
        <taxon>Euthyneura</taxon>
        <taxon>Panpulmonata</taxon>
        <taxon>Sacoglossa</taxon>
        <taxon>Placobranchoidea</taxon>
        <taxon>Plakobranchidae</taxon>
        <taxon>Plakobranchus</taxon>
    </lineage>
</organism>
<reference evidence="3 4" key="1">
    <citation type="journal article" date="2021" name="Elife">
        <title>Chloroplast acquisition without the gene transfer in kleptoplastic sea slugs, Plakobranchus ocellatus.</title>
        <authorList>
            <person name="Maeda T."/>
            <person name="Takahashi S."/>
            <person name="Yoshida T."/>
            <person name="Shimamura S."/>
            <person name="Takaki Y."/>
            <person name="Nagai Y."/>
            <person name="Toyoda A."/>
            <person name="Suzuki Y."/>
            <person name="Arimoto A."/>
            <person name="Ishii H."/>
            <person name="Satoh N."/>
            <person name="Nishiyama T."/>
            <person name="Hasebe M."/>
            <person name="Maruyama T."/>
            <person name="Minagawa J."/>
            <person name="Obokata J."/>
            <person name="Shigenobu S."/>
        </authorList>
    </citation>
    <scope>NUCLEOTIDE SEQUENCE [LARGE SCALE GENOMIC DNA]</scope>
</reference>
<accession>A0AAV4BVP8</accession>
<feature type="region of interest" description="Disordered" evidence="1">
    <location>
        <begin position="1"/>
        <end position="52"/>
    </location>
</feature>
<evidence type="ECO:0000313" key="4">
    <source>
        <dbReference type="Proteomes" id="UP000735302"/>
    </source>
</evidence>
<feature type="transmembrane region" description="Helical" evidence="2">
    <location>
        <begin position="61"/>
        <end position="90"/>
    </location>
</feature>
<keyword evidence="2" id="KW-1133">Transmembrane helix</keyword>
<gene>
    <name evidence="3" type="ORF">PoB_005104000</name>
</gene>
<dbReference type="Gene3D" id="1.20.1070.10">
    <property type="entry name" value="Rhodopsin 7-helix transmembrane proteins"/>
    <property type="match status" value="1"/>
</dbReference>
<dbReference type="SUPFAM" id="SSF81321">
    <property type="entry name" value="Family A G protein-coupled receptor-like"/>
    <property type="match status" value="1"/>
</dbReference>
<keyword evidence="2" id="KW-0472">Membrane</keyword>
<dbReference type="EMBL" id="BLXT01005617">
    <property type="protein sequence ID" value="GFO24535.1"/>
    <property type="molecule type" value="Genomic_DNA"/>
</dbReference>
<name>A0AAV4BVP8_9GAST</name>
<evidence type="ECO:0000313" key="3">
    <source>
        <dbReference type="EMBL" id="GFO24535.1"/>
    </source>
</evidence>
<proteinExistence type="predicted"/>
<keyword evidence="3" id="KW-0675">Receptor</keyword>
<protein>
    <submittedName>
        <fullName evidence="3">Somatostatin receptor type 1</fullName>
    </submittedName>
</protein>
<keyword evidence="4" id="KW-1185">Reference proteome</keyword>
<comment type="caution">
    <text evidence="3">The sequence shown here is derived from an EMBL/GenBank/DDBJ whole genome shotgun (WGS) entry which is preliminary data.</text>
</comment>
<keyword evidence="2" id="KW-0812">Transmembrane</keyword>
<sequence length="97" mass="10254">MDSPDAYESSGQMDGGNFSLNMTFPWSPPSLQLSSSPYPDPGVDPGRNGGSNGGGHEQVTLVYIAIFSCLFFAIATVGICGNAMVIYIILSDKKMRG</sequence>
<evidence type="ECO:0000256" key="2">
    <source>
        <dbReference type="SAM" id="Phobius"/>
    </source>
</evidence>
<dbReference type="AlphaFoldDB" id="A0AAV4BVP8"/>
<dbReference type="Proteomes" id="UP000735302">
    <property type="component" value="Unassembled WGS sequence"/>
</dbReference>